<name>A0A381RUR4_9ZZZZ</name>
<dbReference type="AlphaFoldDB" id="A0A381RUR4"/>
<gene>
    <name evidence="1" type="ORF">METZ01_LOCUS47808</name>
</gene>
<organism evidence="1">
    <name type="scientific">marine metagenome</name>
    <dbReference type="NCBI Taxonomy" id="408172"/>
    <lineage>
        <taxon>unclassified sequences</taxon>
        <taxon>metagenomes</taxon>
        <taxon>ecological metagenomes</taxon>
    </lineage>
</organism>
<accession>A0A381RUR4</accession>
<protein>
    <recommendedName>
        <fullName evidence="2">UDP-N-acetylglucosamine 2-epimerase domain-containing protein</fullName>
    </recommendedName>
</protein>
<sequence>MERSGRFPEIGTHETLSRIIHVRRSSWVEHLPQHFEMRVLVAGRSVYHFAYYRSVLEALRRHGHELELRFDEKWSSGNSDVSLQGFLKENPEVSLQWSKTRKDWLREPLFALRELRSYSSYLRRFEQSAYYLDRWRKYLNPAFTRIDKVNAGRWLLGRKSISGAIRVLEAMAPAAKNVVADLRSVAPDVVLASPANMRFTEEVEYIKAARHLGIPTAVLVLSWDNMSTKGLINLHPDLLLAWNRTHASEAILHHGISENRILLTGAPFFDKWFDREQHTVDRSEFLRRVGLPGDMPFVLYLGSSANIARDESWLVTDLIKELSKSSTLDKASIMVRPHPANARPFAELAQSDQRVVVWPPDGQLPESDGMQADFQNSVQHASAIVGINTTAMIDTLALGRPCVAIITGQYENTQMRAQHFQHLFDSGALNVARSIGEAVTQLEAVASGHDDHAEARLAFLSKFLRPQGMDINAGELVAAAVTELGRGTKATNLCEMPVKQILKV</sequence>
<dbReference type="Gene3D" id="3.40.50.12580">
    <property type="match status" value="1"/>
</dbReference>
<evidence type="ECO:0000313" key="1">
    <source>
        <dbReference type="EMBL" id="SUZ94954.1"/>
    </source>
</evidence>
<reference evidence="1" key="1">
    <citation type="submission" date="2018-05" db="EMBL/GenBank/DDBJ databases">
        <authorList>
            <person name="Lanie J.A."/>
            <person name="Ng W.-L."/>
            <person name="Kazmierczak K.M."/>
            <person name="Andrzejewski T.M."/>
            <person name="Davidsen T.M."/>
            <person name="Wayne K.J."/>
            <person name="Tettelin H."/>
            <person name="Glass J.I."/>
            <person name="Rusch D."/>
            <person name="Podicherti R."/>
            <person name="Tsui H.-C.T."/>
            <person name="Winkler M.E."/>
        </authorList>
    </citation>
    <scope>NUCLEOTIDE SEQUENCE</scope>
</reference>
<dbReference type="SUPFAM" id="SSF53756">
    <property type="entry name" value="UDP-Glycosyltransferase/glycogen phosphorylase"/>
    <property type="match status" value="1"/>
</dbReference>
<proteinExistence type="predicted"/>
<dbReference type="EMBL" id="UINC01002281">
    <property type="protein sequence ID" value="SUZ94954.1"/>
    <property type="molecule type" value="Genomic_DNA"/>
</dbReference>
<evidence type="ECO:0008006" key="2">
    <source>
        <dbReference type="Google" id="ProtNLM"/>
    </source>
</evidence>
<dbReference type="InterPro" id="IPR043148">
    <property type="entry name" value="TagF_C"/>
</dbReference>